<reference evidence="2" key="1">
    <citation type="journal article" date="2021" name="Proc. Natl. Acad. Sci. U.S.A.">
        <title>A Catalog of Tens of Thousands of Viruses from Human Metagenomes Reveals Hidden Associations with Chronic Diseases.</title>
        <authorList>
            <person name="Tisza M.J."/>
            <person name="Buck C.B."/>
        </authorList>
    </citation>
    <scope>NUCLEOTIDE SEQUENCE</scope>
    <source>
        <strain evidence="2">CtOZu12</strain>
    </source>
</reference>
<proteinExistence type="predicted"/>
<name>A0A8D9UHP0_9VIRU</name>
<sequence length="535" mass="62936">MKKNDFPTNPVAFAQYVWENIEEGDILIDKFYNIWEVSSYVVFDGRRITINIRCIHSEDCNEDWAGGHYYNTYEKLTRYDLASKYYLYVDSNAITIPAIKDWNIITFVQNYNVLWSIFDTMKSPTTFPTKEEKEDIQKLFLLTQEEDKKYEEKVGQFSTLRTFDDLKDKIEKETEKCLPKEDKKMTENEKNYFPKNKGKTGVDTQLKSAFYSQEELDEAIKKIDGFLETHTNTAKNKCKESVKKFAGFSDEDLDEICTRVVDTFYSASDFSKKTFDEFKSWMKEKYKDYTKEVKEEPETKTVKVNNNQSVVTIDNNDTDTGTHKVGSVDIEKPKPVFKLGDVVYNNNNSVGYISRIGYNDKYCYYCWTPIIVSYKDKTYNYLEVDKELSLIYPYENYYKRIGNYLMSDLNCVKEMARIDSVYKLSEDNFKQFPYLDKYVNDKYVNDCKNEKDSNTSTTDNASPPSSRKVTSADSLPNYLSKLYLTDSAYSYEVNTKLTTDIVHKLNEVIEAIDDVILYNLNEIQEEERRRRLEER</sequence>
<organism evidence="2">
    <name type="scientific">Bacteriophage sp</name>
    <dbReference type="NCBI Taxonomy" id="38018"/>
    <lineage>
        <taxon>Viruses</taxon>
    </lineage>
</organism>
<dbReference type="EMBL" id="BK029940">
    <property type="protein sequence ID" value="DAD55829.1"/>
    <property type="molecule type" value="Genomic_DNA"/>
</dbReference>
<accession>A0A8D9UHP0</accession>
<evidence type="ECO:0000256" key="1">
    <source>
        <dbReference type="SAM" id="MobiDB-lite"/>
    </source>
</evidence>
<feature type="region of interest" description="Disordered" evidence="1">
    <location>
        <begin position="449"/>
        <end position="472"/>
    </location>
</feature>
<feature type="compositionally biased region" description="Polar residues" evidence="1">
    <location>
        <begin position="454"/>
        <end position="472"/>
    </location>
</feature>
<evidence type="ECO:0000313" key="2">
    <source>
        <dbReference type="EMBL" id="DAD55829.1"/>
    </source>
</evidence>
<protein>
    <submittedName>
        <fullName evidence="2">Uncharacterized protein</fullName>
    </submittedName>
</protein>